<dbReference type="Proteomes" id="UP001293593">
    <property type="component" value="Unassembled WGS sequence"/>
</dbReference>
<name>A0AAE1ILY0_9FABA</name>
<comment type="caution">
    <text evidence="2">The sequence shown here is derived from an EMBL/GenBank/DDBJ whole genome shotgun (WGS) entry which is preliminary data.</text>
</comment>
<proteinExistence type="predicted"/>
<reference evidence="2" key="1">
    <citation type="submission" date="2023-10" db="EMBL/GenBank/DDBJ databases">
        <title>Chromosome-level genome of the transformable northern wattle, Acacia crassicarpa.</title>
        <authorList>
            <person name="Massaro I."/>
            <person name="Sinha N.R."/>
            <person name="Poethig S."/>
            <person name="Leichty A.R."/>
        </authorList>
    </citation>
    <scope>NUCLEOTIDE SEQUENCE</scope>
    <source>
        <strain evidence="2">Acra3RX</strain>
        <tissue evidence="2">Leaf</tissue>
    </source>
</reference>
<evidence type="ECO:0000313" key="3">
    <source>
        <dbReference type="Proteomes" id="UP001293593"/>
    </source>
</evidence>
<dbReference type="AlphaFoldDB" id="A0AAE1ILY0"/>
<keyword evidence="1" id="KW-0812">Transmembrane</keyword>
<feature type="transmembrane region" description="Helical" evidence="1">
    <location>
        <begin position="12"/>
        <end position="30"/>
    </location>
</feature>
<gene>
    <name evidence="2" type="ORF">QN277_010791</name>
</gene>
<sequence length="67" mass="7246">MDISDSEHKLLVRGIVESCLLTIMVGFRLLTKCSTRDKRGGGETKQGGYGGLRVHNLPAVKKEECGG</sequence>
<evidence type="ECO:0000256" key="1">
    <source>
        <dbReference type="SAM" id="Phobius"/>
    </source>
</evidence>
<protein>
    <submittedName>
        <fullName evidence="2">Uncharacterized protein</fullName>
    </submittedName>
</protein>
<keyword evidence="1" id="KW-1133">Transmembrane helix</keyword>
<organism evidence="2 3">
    <name type="scientific">Acacia crassicarpa</name>
    <name type="common">northern wattle</name>
    <dbReference type="NCBI Taxonomy" id="499986"/>
    <lineage>
        <taxon>Eukaryota</taxon>
        <taxon>Viridiplantae</taxon>
        <taxon>Streptophyta</taxon>
        <taxon>Embryophyta</taxon>
        <taxon>Tracheophyta</taxon>
        <taxon>Spermatophyta</taxon>
        <taxon>Magnoliopsida</taxon>
        <taxon>eudicotyledons</taxon>
        <taxon>Gunneridae</taxon>
        <taxon>Pentapetalae</taxon>
        <taxon>rosids</taxon>
        <taxon>fabids</taxon>
        <taxon>Fabales</taxon>
        <taxon>Fabaceae</taxon>
        <taxon>Caesalpinioideae</taxon>
        <taxon>mimosoid clade</taxon>
        <taxon>Acacieae</taxon>
        <taxon>Acacia</taxon>
    </lineage>
</organism>
<accession>A0AAE1ILY0</accession>
<evidence type="ECO:0000313" key="2">
    <source>
        <dbReference type="EMBL" id="KAK4253197.1"/>
    </source>
</evidence>
<dbReference type="EMBL" id="JAWXYG010000017">
    <property type="protein sequence ID" value="KAK4253197.1"/>
    <property type="molecule type" value="Genomic_DNA"/>
</dbReference>
<keyword evidence="1" id="KW-0472">Membrane</keyword>
<keyword evidence="3" id="KW-1185">Reference proteome</keyword>